<reference evidence="2" key="1">
    <citation type="submission" date="2018-06" db="EMBL/GenBank/DDBJ databases">
        <authorList>
            <person name="Zhirakovskaya E."/>
        </authorList>
    </citation>
    <scope>NUCLEOTIDE SEQUENCE</scope>
</reference>
<evidence type="ECO:0000313" key="2">
    <source>
        <dbReference type="EMBL" id="VAW78004.1"/>
    </source>
</evidence>
<dbReference type="InterPro" id="IPR025359">
    <property type="entry name" value="SduA_C"/>
</dbReference>
<accession>A0A3B0Z9C9</accession>
<dbReference type="EMBL" id="UOFN01000085">
    <property type="protein sequence ID" value="VAW78004.1"/>
    <property type="molecule type" value="Genomic_DNA"/>
</dbReference>
<gene>
    <name evidence="2" type="ORF">MNBD_GAMMA15-807</name>
</gene>
<protein>
    <recommendedName>
        <fullName evidence="1">Shedu protein SduA C-terminal domain-containing protein</fullName>
    </recommendedName>
</protein>
<evidence type="ECO:0000259" key="1">
    <source>
        <dbReference type="Pfam" id="PF14082"/>
    </source>
</evidence>
<sequence length="169" mass="19573">MTRAGGKPCYFLLNLMIGNFVKSTTVILRATRRTVDRFLEIVEIKTPFKEALLRYDTSHDSYFPSAKLSAVMGQIIRYIEEVERDRDSILAKDGSDTLKIRARIIIGRDGDADHQNALRNFNAHLHRIEIYTFDQLLRVGKRVLNIFQEQIAQDNDNDEPPFDEDEIPF</sequence>
<proteinExistence type="predicted"/>
<dbReference type="AlphaFoldDB" id="A0A3B0Z9C9"/>
<dbReference type="Pfam" id="PF14082">
    <property type="entry name" value="SduA_C"/>
    <property type="match status" value="1"/>
</dbReference>
<name>A0A3B0Z9C9_9ZZZZ</name>
<feature type="domain" description="Shedu protein SduA C-terminal" evidence="1">
    <location>
        <begin position="33"/>
        <end position="137"/>
    </location>
</feature>
<organism evidence="2">
    <name type="scientific">hydrothermal vent metagenome</name>
    <dbReference type="NCBI Taxonomy" id="652676"/>
    <lineage>
        <taxon>unclassified sequences</taxon>
        <taxon>metagenomes</taxon>
        <taxon>ecological metagenomes</taxon>
    </lineage>
</organism>